<dbReference type="PROSITE" id="PS50216">
    <property type="entry name" value="DHHC"/>
    <property type="match status" value="1"/>
</dbReference>
<evidence type="ECO:0000256" key="1">
    <source>
        <dbReference type="ARBA" id="ARBA00004141"/>
    </source>
</evidence>
<dbReference type="PANTHER" id="PTHR24161:SF85">
    <property type="entry name" value="PALMITOYLTRANSFERASE HIP14"/>
    <property type="match status" value="1"/>
</dbReference>
<keyword evidence="2 8" id="KW-0812">Transmembrane</keyword>
<feature type="domain" description="Palmitoyltransferase DHHC" evidence="9">
    <location>
        <begin position="341"/>
        <end position="467"/>
    </location>
</feature>
<dbReference type="GO" id="GO:0019706">
    <property type="term" value="F:protein-cysteine S-palmitoyltransferase activity"/>
    <property type="evidence" value="ECO:0007669"/>
    <property type="project" value="UniProtKB-EC"/>
</dbReference>
<feature type="transmembrane region" description="Helical" evidence="8">
    <location>
        <begin position="271"/>
        <end position="291"/>
    </location>
</feature>
<comment type="similarity">
    <text evidence="8">Belongs to the DHHC palmitoyltransferase family.</text>
</comment>
<feature type="repeat" description="ANK" evidence="7">
    <location>
        <begin position="162"/>
        <end position="194"/>
    </location>
</feature>
<dbReference type="SMART" id="SM00248">
    <property type="entry name" value="ANK"/>
    <property type="match status" value="6"/>
</dbReference>
<organism evidence="10 11">
    <name type="scientific">Stentor coeruleus</name>
    <dbReference type="NCBI Taxonomy" id="5963"/>
    <lineage>
        <taxon>Eukaryota</taxon>
        <taxon>Sar</taxon>
        <taxon>Alveolata</taxon>
        <taxon>Ciliophora</taxon>
        <taxon>Postciliodesmatophora</taxon>
        <taxon>Heterotrichea</taxon>
        <taxon>Heterotrichida</taxon>
        <taxon>Stentoridae</taxon>
        <taxon>Stentor</taxon>
    </lineage>
</organism>
<accession>A0A1R2CGK1</accession>
<dbReference type="Gene3D" id="1.25.40.20">
    <property type="entry name" value="Ankyrin repeat-containing domain"/>
    <property type="match status" value="2"/>
</dbReference>
<keyword evidence="5 7" id="KW-0040">ANK repeat</keyword>
<evidence type="ECO:0000259" key="9">
    <source>
        <dbReference type="Pfam" id="PF01529"/>
    </source>
</evidence>
<evidence type="ECO:0000313" key="10">
    <source>
        <dbReference type="EMBL" id="OMJ88124.1"/>
    </source>
</evidence>
<evidence type="ECO:0000256" key="2">
    <source>
        <dbReference type="ARBA" id="ARBA00022692"/>
    </source>
</evidence>
<evidence type="ECO:0000256" key="3">
    <source>
        <dbReference type="ARBA" id="ARBA00022737"/>
    </source>
</evidence>
<protein>
    <recommendedName>
        <fullName evidence="8">Palmitoyltransferase</fullName>
        <ecNumber evidence="8">2.3.1.225</ecNumber>
    </recommendedName>
</protein>
<evidence type="ECO:0000256" key="5">
    <source>
        <dbReference type="ARBA" id="ARBA00023043"/>
    </source>
</evidence>
<dbReference type="EMBL" id="MPUH01000159">
    <property type="protein sequence ID" value="OMJ88124.1"/>
    <property type="molecule type" value="Genomic_DNA"/>
</dbReference>
<dbReference type="InterPro" id="IPR002110">
    <property type="entry name" value="Ankyrin_rpt"/>
</dbReference>
<dbReference type="EC" id="2.3.1.225" evidence="8"/>
<comment type="domain">
    <text evidence="8">The DHHC domain is required for palmitoyltransferase activity.</text>
</comment>
<feature type="repeat" description="ANK" evidence="7">
    <location>
        <begin position="89"/>
        <end position="121"/>
    </location>
</feature>
<keyword evidence="3" id="KW-0677">Repeat</keyword>
<proteinExistence type="inferred from homology"/>
<comment type="caution">
    <text evidence="10">The sequence shown here is derived from an EMBL/GenBank/DDBJ whole genome shotgun (WGS) entry which is preliminary data.</text>
</comment>
<dbReference type="OrthoDB" id="163438at2759"/>
<dbReference type="GO" id="GO:0016020">
    <property type="term" value="C:membrane"/>
    <property type="evidence" value="ECO:0007669"/>
    <property type="project" value="UniProtKB-SubCell"/>
</dbReference>
<dbReference type="Pfam" id="PF01529">
    <property type="entry name" value="DHHC"/>
    <property type="match status" value="1"/>
</dbReference>
<comment type="subcellular location">
    <subcellularLocation>
        <location evidence="1">Membrane</location>
        <topology evidence="1">Multi-pass membrane protein</topology>
    </subcellularLocation>
</comment>
<dbReference type="Pfam" id="PF12796">
    <property type="entry name" value="Ank_2"/>
    <property type="match status" value="1"/>
</dbReference>
<dbReference type="PROSITE" id="PS50297">
    <property type="entry name" value="ANK_REP_REGION"/>
    <property type="match status" value="1"/>
</dbReference>
<dbReference type="PRINTS" id="PR01415">
    <property type="entry name" value="ANKYRIN"/>
</dbReference>
<dbReference type="Proteomes" id="UP000187209">
    <property type="component" value="Unassembled WGS sequence"/>
</dbReference>
<feature type="repeat" description="ANK" evidence="7">
    <location>
        <begin position="195"/>
        <end position="227"/>
    </location>
</feature>
<feature type="transmembrane region" description="Helical" evidence="8">
    <location>
        <begin position="388"/>
        <end position="413"/>
    </location>
</feature>
<feature type="transmembrane region" description="Helical" evidence="8">
    <location>
        <begin position="303"/>
        <end position="326"/>
    </location>
</feature>
<evidence type="ECO:0000256" key="8">
    <source>
        <dbReference type="RuleBase" id="RU079119"/>
    </source>
</evidence>
<dbReference type="PANTHER" id="PTHR24161">
    <property type="entry name" value="ANK_REP_REGION DOMAIN-CONTAINING PROTEIN-RELATED"/>
    <property type="match status" value="1"/>
</dbReference>
<feature type="transmembrane region" description="Helical" evidence="8">
    <location>
        <begin position="425"/>
        <end position="448"/>
    </location>
</feature>
<evidence type="ECO:0000313" key="11">
    <source>
        <dbReference type="Proteomes" id="UP000187209"/>
    </source>
</evidence>
<name>A0A1R2CGK1_9CILI</name>
<gene>
    <name evidence="10" type="ORF">SteCoe_10026</name>
</gene>
<keyword evidence="4 8" id="KW-1133">Transmembrane helix</keyword>
<dbReference type="PROSITE" id="PS50088">
    <property type="entry name" value="ANK_REPEAT"/>
    <property type="match status" value="3"/>
</dbReference>
<evidence type="ECO:0000256" key="6">
    <source>
        <dbReference type="ARBA" id="ARBA00023136"/>
    </source>
</evidence>
<dbReference type="Pfam" id="PF00023">
    <property type="entry name" value="Ank"/>
    <property type="match status" value="1"/>
</dbReference>
<reference evidence="10 11" key="1">
    <citation type="submission" date="2016-11" db="EMBL/GenBank/DDBJ databases">
        <title>The macronuclear genome of Stentor coeruleus: a giant cell with tiny introns.</title>
        <authorList>
            <person name="Slabodnick M."/>
            <person name="Ruby J.G."/>
            <person name="Reiff S.B."/>
            <person name="Swart E.C."/>
            <person name="Gosai S."/>
            <person name="Prabakaran S."/>
            <person name="Witkowska E."/>
            <person name="Larue G.E."/>
            <person name="Fisher S."/>
            <person name="Freeman R.M."/>
            <person name="Gunawardena J."/>
            <person name="Chu W."/>
            <person name="Stover N.A."/>
            <person name="Gregory B.D."/>
            <person name="Nowacki M."/>
            <person name="Derisi J."/>
            <person name="Roy S.W."/>
            <person name="Marshall W.F."/>
            <person name="Sood P."/>
        </authorList>
    </citation>
    <scope>NUCLEOTIDE SEQUENCE [LARGE SCALE GENOMIC DNA]</scope>
    <source>
        <strain evidence="10">WM001</strain>
    </source>
</reference>
<keyword evidence="8" id="KW-0808">Transferase</keyword>
<sequence length="520" mass="60113">MLSKLDEESEFFQLLSNENLIDIMSFLKRSPSLNIMNLTQQGNFTVLHFLASNRKFTTVDFILNFCKSNYNLTQEELKSWLDKTANTDEELTCTHMAILAGQLQIVKLFYTNGADLHKNTKSGMTPMHLAAKTDQILLMAWLREFKDSDEKFIFSDKKTDENNFTPLHYAAMLSCELSTSVLLSWGASVKEVNKKGQTPLHLAVTSGSSRIVRSLLIKGADVNARDYSGKTPLEEALETKNEEIINSIKSPGLLSICGIKPPQRPIMHRRLLLSIFVFFLFIGISFIYIGLKTELENLMFSYYYEYLCLAEFFFFFLASQLGPGYLDNNKENMLIKLAEKYESSKICFNCFILRIPRSGHCFICNLCVERFDHHHPWINNCIGAKNHCVFYIFLVITCVFIPYTAFICIYYLVLCLQNNYDLFNIKSLLALIITVICMLFSVLVYMLFAVQTKNIYSNTTTNERYSRKTNNREYGRSDSDMQVNRENILSNCLEMCCDLNIYKRTRHDRDEMIPLLCELK</sequence>
<dbReference type="InterPro" id="IPR036770">
    <property type="entry name" value="Ankyrin_rpt-contain_sf"/>
</dbReference>
<keyword evidence="11" id="KW-1185">Reference proteome</keyword>
<keyword evidence="6 8" id="KW-0472">Membrane</keyword>
<dbReference type="AlphaFoldDB" id="A0A1R2CGK1"/>
<evidence type="ECO:0000256" key="4">
    <source>
        <dbReference type="ARBA" id="ARBA00022989"/>
    </source>
</evidence>
<keyword evidence="8" id="KW-0012">Acyltransferase</keyword>
<comment type="catalytic activity">
    <reaction evidence="8">
        <text>L-cysteinyl-[protein] + hexadecanoyl-CoA = S-hexadecanoyl-L-cysteinyl-[protein] + CoA</text>
        <dbReference type="Rhea" id="RHEA:36683"/>
        <dbReference type="Rhea" id="RHEA-COMP:10131"/>
        <dbReference type="Rhea" id="RHEA-COMP:11032"/>
        <dbReference type="ChEBI" id="CHEBI:29950"/>
        <dbReference type="ChEBI" id="CHEBI:57287"/>
        <dbReference type="ChEBI" id="CHEBI:57379"/>
        <dbReference type="ChEBI" id="CHEBI:74151"/>
        <dbReference type="EC" id="2.3.1.225"/>
    </reaction>
</comment>
<evidence type="ECO:0000256" key="7">
    <source>
        <dbReference type="PROSITE-ProRule" id="PRU00023"/>
    </source>
</evidence>
<dbReference type="SUPFAM" id="SSF48403">
    <property type="entry name" value="Ankyrin repeat"/>
    <property type="match status" value="1"/>
</dbReference>
<dbReference type="InterPro" id="IPR001594">
    <property type="entry name" value="Palmitoyltrfase_DHHC"/>
</dbReference>